<feature type="signal peptide" evidence="1">
    <location>
        <begin position="1"/>
        <end position="22"/>
    </location>
</feature>
<evidence type="ECO:0000256" key="1">
    <source>
        <dbReference type="SAM" id="SignalP"/>
    </source>
</evidence>
<dbReference type="EMBL" id="LPXH01000025">
    <property type="protein sequence ID" value="KUF41212.1"/>
    <property type="molecule type" value="Genomic_DNA"/>
</dbReference>
<evidence type="ECO:0000313" key="2">
    <source>
        <dbReference type="EMBL" id="KUF41212.1"/>
    </source>
</evidence>
<feature type="chain" id="PRO_5006938941" description="Type 1 fimbrial protein" evidence="1">
    <location>
        <begin position="23"/>
        <end position="108"/>
    </location>
</feature>
<proteinExistence type="predicted"/>
<gene>
    <name evidence="2" type="ORF">AS359_10575</name>
</gene>
<dbReference type="RefSeq" id="WP_058879853.1">
    <property type="nucleotide sequence ID" value="NZ_LPXH01000025.1"/>
</dbReference>
<sequence>MKKASLALAFLLTAVLAQPALAHKEKIGGIIHFSGQIVHGTCTLNYPTATQKDMQIQHCTGVEPQVELQHKTIPVEQPSAMAASSQPVLIASAASSTKSVPYYFISYP</sequence>
<reference evidence="2 3" key="1">
    <citation type="submission" date="2015-12" db="EMBL/GenBank/DDBJ databases">
        <title>Complete genome sequence of a multi-drug resistant strain Acidovorax sp. 12322-1.</title>
        <authorList>
            <person name="Ming D."/>
            <person name="Wang M."/>
            <person name="Hu S."/>
            <person name="Zhou Y."/>
            <person name="Jiang T."/>
        </authorList>
    </citation>
    <scope>NUCLEOTIDE SEQUENCE [LARGE SCALE GENOMIC DNA]</scope>
    <source>
        <strain evidence="2 3">12322-1</strain>
    </source>
</reference>
<keyword evidence="1" id="KW-0732">Signal</keyword>
<comment type="caution">
    <text evidence="2">The sequence shown here is derived from an EMBL/GenBank/DDBJ whole genome shotgun (WGS) entry which is preliminary data.</text>
</comment>
<accession>A0A0W7Z1A7</accession>
<name>A0A0W7Z1A7_9BURK</name>
<organism evidence="2 3">
    <name type="scientific">Comamonas kerstersii</name>
    <dbReference type="NCBI Taxonomy" id="225992"/>
    <lineage>
        <taxon>Bacteria</taxon>
        <taxon>Pseudomonadati</taxon>
        <taxon>Pseudomonadota</taxon>
        <taxon>Betaproteobacteria</taxon>
        <taxon>Burkholderiales</taxon>
        <taxon>Comamonadaceae</taxon>
        <taxon>Comamonas</taxon>
    </lineage>
</organism>
<protein>
    <recommendedName>
        <fullName evidence="4">Type 1 fimbrial protein</fullName>
    </recommendedName>
</protein>
<evidence type="ECO:0008006" key="4">
    <source>
        <dbReference type="Google" id="ProtNLM"/>
    </source>
</evidence>
<keyword evidence="3" id="KW-1185">Reference proteome</keyword>
<evidence type="ECO:0000313" key="3">
    <source>
        <dbReference type="Proteomes" id="UP000053300"/>
    </source>
</evidence>
<dbReference type="Proteomes" id="UP000053300">
    <property type="component" value="Unassembled WGS sequence"/>
</dbReference>
<dbReference type="AlphaFoldDB" id="A0A0W7Z1A7"/>